<evidence type="ECO:0000313" key="8">
    <source>
        <dbReference type="EMBL" id="PSH60479.1"/>
    </source>
</evidence>
<dbReference type="GO" id="GO:0016020">
    <property type="term" value="C:membrane"/>
    <property type="evidence" value="ECO:0007669"/>
    <property type="project" value="InterPro"/>
</dbReference>
<proteinExistence type="inferred from homology"/>
<evidence type="ECO:0000256" key="4">
    <source>
        <dbReference type="ARBA" id="ARBA00055538"/>
    </source>
</evidence>
<accession>A0A2P7B1X7</accession>
<gene>
    <name evidence="8" type="ORF">CU100_07340</name>
</gene>
<evidence type="ECO:0000313" key="9">
    <source>
        <dbReference type="Proteomes" id="UP000241158"/>
    </source>
</evidence>
<comment type="caution">
    <text evidence="8">The sequence shown here is derived from an EMBL/GenBank/DDBJ whole genome shotgun (WGS) entry which is preliminary data.</text>
</comment>
<keyword evidence="3 6" id="KW-0732">Signal</keyword>
<sequence>MFNRRQTLVLMGAAAAAALPLAAQAAPEQLKTLRIGWQKNGVLALAKGNGALEKRFATRGIDIRWSEFSSGPPLLEALGAGAIDFGPTGDVPPLFAQAAGGNLVYAGTYRGPPDGSAILVHKDAPIRSIADLKDKRIAFKRGSSAHNFTVKALRTAGLTLADISASDLAPSDAAAAFTSGQVDAWAIWDPYLAVAEKRPEARVLASGKGIVESWSFFLANGGFAESDGDILADLLDELRLVGKSAQDNLDETVRNLASITGVPEDIQRVVLTREGADLGKVAAVSPEAIAYQQELADEFFKLGIVPKQLDVSRIVWRRKQA</sequence>
<evidence type="ECO:0000256" key="6">
    <source>
        <dbReference type="SAM" id="SignalP"/>
    </source>
</evidence>
<reference evidence="9" key="1">
    <citation type="submission" date="2017-11" db="EMBL/GenBank/DDBJ databases">
        <authorList>
            <person name="Kuznetsova I."/>
            <person name="Sazanova A."/>
            <person name="Chirak E."/>
            <person name="Safronova V."/>
            <person name="Willems A."/>
        </authorList>
    </citation>
    <scope>NUCLEOTIDE SEQUENCE [LARGE SCALE GENOMIC DNA]</scope>
    <source>
        <strain evidence="9">PEPV15</strain>
    </source>
</reference>
<organism evidence="8 9">
    <name type="scientific">Phyllobacterium endophyticum</name>
    <dbReference type="NCBI Taxonomy" id="1149773"/>
    <lineage>
        <taxon>Bacteria</taxon>
        <taxon>Pseudomonadati</taxon>
        <taxon>Pseudomonadota</taxon>
        <taxon>Alphaproteobacteria</taxon>
        <taxon>Hyphomicrobiales</taxon>
        <taxon>Phyllobacteriaceae</taxon>
        <taxon>Phyllobacterium</taxon>
    </lineage>
</organism>
<evidence type="ECO:0000256" key="2">
    <source>
        <dbReference type="ARBA" id="ARBA00022448"/>
    </source>
</evidence>
<evidence type="ECO:0000256" key="3">
    <source>
        <dbReference type="ARBA" id="ARBA00022729"/>
    </source>
</evidence>
<name>A0A2P7B1X7_9HYPH</name>
<feature type="domain" description="Solute-binding protein family 3/N-terminal" evidence="7">
    <location>
        <begin position="32"/>
        <end position="252"/>
    </location>
</feature>
<dbReference type="SMART" id="SM00062">
    <property type="entry name" value="PBPb"/>
    <property type="match status" value="1"/>
</dbReference>
<dbReference type="SUPFAM" id="SSF53850">
    <property type="entry name" value="Periplasmic binding protein-like II"/>
    <property type="match status" value="1"/>
</dbReference>
<comment type="similarity">
    <text evidence="1">Belongs to the bacterial solute-binding protein SsuA/TauA family.</text>
</comment>
<dbReference type="GO" id="GO:0042626">
    <property type="term" value="F:ATPase-coupled transmembrane transporter activity"/>
    <property type="evidence" value="ECO:0007669"/>
    <property type="project" value="InterPro"/>
</dbReference>
<keyword evidence="2" id="KW-0813">Transport</keyword>
<feature type="signal peptide" evidence="6">
    <location>
        <begin position="1"/>
        <end position="25"/>
    </location>
</feature>
<comment type="function">
    <text evidence="4">Part of a binding-protein-dependent transport system for aliphatic sulfonates. Putative binding protein.</text>
</comment>
<dbReference type="PANTHER" id="PTHR30024">
    <property type="entry name" value="ALIPHATIC SULFONATES-BINDING PROTEIN-RELATED"/>
    <property type="match status" value="1"/>
</dbReference>
<evidence type="ECO:0000256" key="5">
    <source>
        <dbReference type="ARBA" id="ARBA00070228"/>
    </source>
</evidence>
<dbReference type="FunFam" id="3.40.190.10:FF:000050">
    <property type="entry name" value="Sulfonate ABC transporter substrate-binding protein"/>
    <property type="match status" value="1"/>
</dbReference>
<dbReference type="Gene3D" id="3.40.190.10">
    <property type="entry name" value="Periplasmic binding protein-like II"/>
    <property type="match status" value="2"/>
</dbReference>
<dbReference type="EMBL" id="PGGN01000001">
    <property type="protein sequence ID" value="PSH60479.1"/>
    <property type="molecule type" value="Genomic_DNA"/>
</dbReference>
<protein>
    <recommendedName>
        <fullName evidence="5">Putative aliphatic sulfonates-binding protein</fullName>
    </recommendedName>
</protein>
<dbReference type="PANTHER" id="PTHR30024:SF42">
    <property type="entry name" value="ALIPHATIC SULFONATES-BINDING PROTEIN-RELATED"/>
    <property type="match status" value="1"/>
</dbReference>
<dbReference type="AlphaFoldDB" id="A0A2P7B1X7"/>
<keyword evidence="9" id="KW-1185">Reference proteome</keyword>
<dbReference type="NCBIfam" id="TIGR01728">
    <property type="entry name" value="SsuA_fam"/>
    <property type="match status" value="1"/>
</dbReference>
<dbReference type="Pfam" id="PF12974">
    <property type="entry name" value="Phosphonate-bd"/>
    <property type="match status" value="1"/>
</dbReference>
<evidence type="ECO:0000256" key="1">
    <source>
        <dbReference type="ARBA" id="ARBA00010742"/>
    </source>
</evidence>
<feature type="chain" id="PRO_5015197363" description="Putative aliphatic sulfonates-binding protein" evidence="6">
    <location>
        <begin position="26"/>
        <end position="321"/>
    </location>
</feature>
<dbReference type="RefSeq" id="WP_106715796.1">
    <property type="nucleotide sequence ID" value="NZ_JACHXT010000004.1"/>
</dbReference>
<dbReference type="Proteomes" id="UP000241158">
    <property type="component" value="Unassembled WGS sequence"/>
</dbReference>
<dbReference type="InterPro" id="IPR010067">
    <property type="entry name" value="ABC_SsuA_sub-bd"/>
</dbReference>
<dbReference type="InterPro" id="IPR001638">
    <property type="entry name" value="Solute-binding_3/MltF_N"/>
</dbReference>
<dbReference type="OrthoDB" id="7374754at2"/>
<evidence type="ECO:0000259" key="7">
    <source>
        <dbReference type="SMART" id="SM00062"/>
    </source>
</evidence>